<accession>A0A975G3D4</accession>
<feature type="signal peptide" evidence="1">
    <location>
        <begin position="1"/>
        <end position="24"/>
    </location>
</feature>
<feature type="chain" id="PRO_5037746604" evidence="1">
    <location>
        <begin position="25"/>
        <end position="294"/>
    </location>
</feature>
<dbReference type="KEGG" id="caul:KCG34_08140"/>
<organism evidence="2 3">
    <name type="scientific">Phenylobacterium montanum</name>
    <dbReference type="NCBI Taxonomy" id="2823693"/>
    <lineage>
        <taxon>Bacteria</taxon>
        <taxon>Pseudomonadati</taxon>
        <taxon>Pseudomonadota</taxon>
        <taxon>Alphaproteobacteria</taxon>
        <taxon>Caulobacterales</taxon>
        <taxon>Caulobacteraceae</taxon>
        <taxon>Phenylobacterium</taxon>
    </lineage>
</organism>
<dbReference type="Proteomes" id="UP000676409">
    <property type="component" value="Chromosome"/>
</dbReference>
<sequence length="294" mass="31516">MSWSKRARGVALAGGFLICGTAHAESSLFDSGKLLLTGGLSSIEGSGGGGIATWATITGYGTDHGVGANVHATYVHTAGYDLRDYGASAGLFNRVELSYAREEFDTGKTGGMLGLGEGFTFDQDVYGAKVRLLGDVVYDQDSLLPEISAGLQYKQNDKGAIIHAVGGKNDSGTDYYISATKLFLNQNLVVDTTVRFTKANQTGLLGFGGDRRDAYQPEFEGSVGYLVNKHLALGGEYRTKPDNLRFAHEDDWYDLFAAYAIDKHLSVTLAYADLGDIATIRRQNGVYLSLQAGF</sequence>
<gene>
    <name evidence="2" type="ORF">KCG34_08140</name>
</gene>
<name>A0A975G3D4_9CAUL</name>
<dbReference type="InterPro" id="IPR021393">
    <property type="entry name" value="DUF3034"/>
</dbReference>
<dbReference type="AlphaFoldDB" id="A0A975G3D4"/>
<keyword evidence="1" id="KW-0732">Signal</keyword>
<protein>
    <submittedName>
        <fullName evidence="2">DUF3034 family protein</fullName>
    </submittedName>
</protein>
<dbReference type="EMBL" id="CP073078">
    <property type="protein sequence ID" value="QUD89827.1"/>
    <property type="molecule type" value="Genomic_DNA"/>
</dbReference>
<dbReference type="Pfam" id="PF11231">
    <property type="entry name" value="DUF3034"/>
    <property type="match status" value="1"/>
</dbReference>
<proteinExistence type="predicted"/>
<evidence type="ECO:0000313" key="2">
    <source>
        <dbReference type="EMBL" id="QUD89827.1"/>
    </source>
</evidence>
<evidence type="ECO:0000256" key="1">
    <source>
        <dbReference type="SAM" id="SignalP"/>
    </source>
</evidence>
<keyword evidence="3" id="KW-1185">Reference proteome</keyword>
<evidence type="ECO:0000313" key="3">
    <source>
        <dbReference type="Proteomes" id="UP000676409"/>
    </source>
</evidence>
<reference evidence="2" key="1">
    <citation type="submission" date="2021-04" db="EMBL/GenBank/DDBJ databases">
        <title>The complete genome sequence of Caulobacter sp. S6.</title>
        <authorList>
            <person name="Tang Y."/>
            <person name="Ouyang W."/>
            <person name="Liu Q."/>
            <person name="Huang B."/>
            <person name="Guo Z."/>
            <person name="Lei P."/>
        </authorList>
    </citation>
    <scope>NUCLEOTIDE SEQUENCE</scope>
    <source>
        <strain evidence="2">S6</strain>
    </source>
</reference>